<name>A0A8T5V1T8_9EURY</name>
<feature type="transmembrane region" description="Helical" evidence="7">
    <location>
        <begin position="21"/>
        <end position="42"/>
    </location>
</feature>
<keyword evidence="2" id="KW-1003">Cell membrane</keyword>
<sequence length="221" mass="23925">MDIYKLSLKNLRRNKLRNSFAILRITLGVVILLFLVSSGLGLNTFLKQANSFTNGNGSQSIVTSITDQVNSMLGTNLTHSVLVTKIQVLINNLVYILDGIASLVFLVGILDIINTMGFNLNERKREIGILKTLGFSKTQLIISLSLEAGLLGLLGSVAGVIIGSLGLTMLANIIGIPISILIPLWLIIVVITITTILSMILGLFPAWFASERHVVEALNNE</sequence>
<feature type="transmembrane region" description="Helical" evidence="7">
    <location>
        <begin position="141"/>
        <end position="174"/>
    </location>
</feature>
<dbReference type="EMBL" id="JAIOUQ010000007">
    <property type="protein sequence ID" value="MBZ2165645.1"/>
    <property type="molecule type" value="Genomic_DNA"/>
</dbReference>
<evidence type="ECO:0000259" key="8">
    <source>
        <dbReference type="Pfam" id="PF02687"/>
    </source>
</evidence>
<dbReference type="PANTHER" id="PTHR30572">
    <property type="entry name" value="MEMBRANE COMPONENT OF TRANSPORTER-RELATED"/>
    <property type="match status" value="1"/>
</dbReference>
<evidence type="ECO:0000313" key="9">
    <source>
        <dbReference type="EMBL" id="MBZ2165645.1"/>
    </source>
</evidence>
<dbReference type="Proteomes" id="UP000825933">
    <property type="component" value="Unassembled WGS sequence"/>
</dbReference>
<feature type="transmembrane region" description="Helical" evidence="7">
    <location>
        <begin position="180"/>
        <end position="204"/>
    </location>
</feature>
<comment type="similarity">
    <text evidence="6">Belongs to the ABC-4 integral membrane protein family.</text>
</comment>
<dbReference type="RefSeq" id="WP_223791246.1">
    <property type="nucleotide sequence ID" value="NZ_JAIOUQ010000007.1"/>
</dbReference>
<evidence type="ECO:0000256" key="6">
    <source>
        <dbReference type="ARBA" id="ARBA00038076"/>
    </source>
</evidence>
<evidence type="ECO:0000256" key="3">
    <source>
        <dbReference type="ARBA" id="ARBA00022692"/>
    </source>
</evidence>
<dbReference type="InterPro" id="IPR050250">
    <property type="entry name" value="Macrolide_Exporter_MacB"/>
</dbReference>
<feature type="domain" description="ABC3 transporter permease C-terminal" evidence="8">
    <location>
        <begin position="100"/>
        <end position="210"/>
    </location>
</feature>
<comment type="subcellular location">
    <subcellularLocation>
        <location evidence="1">Cell membrane</location>
        <topology evidence="1">Multi-pass membrane protein</topology>
    </subcellularLocation>
</comment>
<keyword evidence="10" id="KW-1185">Reference proteome</keyword>
<dbReference type="Pfam" id="PF02687">
    <property type="entry name" value="FtsX"/>
    <property type="match status" value="1"/>
</dbReference>
<dbReference type="GO" id="GO:0005886">
    <property type="term" value="C:plasma membrane"/>
    <property type="evidence" value="ECO:0007669"/>
    <property type="project" value="UniProtKB-SubCell"/>
</dbReference>
<reference evidence="10" key="1">
    <citation type="journal article" date="2022" name="Microbiol. Resour. Announc.">
        <title>Draft Genome Sequence of a Methanogenic Archaeon from West Spitsbergen Permafrost.</title>
        <authorList>
            <person name="Trubitsyn V."/>
            <person name="Rivkina E."/>
            <person name="Shcherbakova V."/>
        </authorList>
    </citation>
    <scope>NUCLEOTIDE SEQUENCE [LARGE SCALE GENOMIC DNA]</scope>
    <source>
        <strain evidence="10">VT</strain>
    </source>
</reference>
<organism evidence="9 10">
    <name type="scientific">Methanobacterium spitsbergense</name>
    <dbReference type="NCBI Taxonomy" id="2874285"/>
    <lineage>
        <taxon>Archaea</taxon>
        <taxon>Methanobacteriati</taxon>
        <taxon>Methanobacteriota</taxon>
        <taxon>Methanomada group</taxon>
        <taxon>Methanobacteria</taxon>
        <taxon>Methanobacteriales</taxon>
        <taxon>Methanobacteriaceae</taxon>
        <taxon>Methanobacterium</taxon>
    </lineage>
</organism>
<evidence type="ECO:0000256" key="1">
    <source>
        <dbReference type="ARBA" id="ARBA00004651"/>
    </source>
</evidence>
<evidence type="ECO:0000256" key="5">
    <source>
        <dbReference type="ARBA" id="ARBA00023136"/>
    </source>
</evidence>
<dbReference type="AlphaFoldDB" id="A0A8T5V1T8"/>
<keyword evidence="3 7" id="KW-0812">Transmembrane</keyword>
<dbReference type="PANTHER" id="PTHR30572:SF4">
    <property type="entry name" value="ABC TRANSPORTER PERMEASE YTRF"/>
    <property type="match status" value="1"/>
</dbReference>
<evidence type="ECO:0000313" key="10">
    <source>
        <dbReference type="Proteomes" id="UP000825933"/>
    </source>
</evidence>
<proteinExistence type="inferred from homology"/>
<keyword evidence="4 7" id="KW-1133">Transmembrane helix</keyword>
<accession>A0A8T5V1T8</accession>
<dbReference type="GO" id="GO:0022857">
    <property type="term" value="F:transmembrane transporter activity"/>
    <property type="evidence" value="ECO:0007669"/>
    <property type="project" value="TreeGrafter"/>
</dbReference>
<feature type="transmembrane region" description="Helical" evidence="7">
    <location>
        <begin position="99"/>
        <end position="120"/>
    </location>
</feature>
<keyword evidence="5 7" id="KW-0472">Membrane</keyword>
<comment type="caution">
    <text evidence="9">The sequence shown here is derived from an EMBL/GenBank/DDBJ whole genome shotgun (WGS) entry which is preliminary data.</text>
</comment>
<gene>
    <name evidence="9" type="ORF">K8N75_06285</name>
</gene>
<protein>
    <submittedName>
        <fullName evidence="9">FtsX-like permease family protein</fullName>
    </submittedName>
</protein>
<evidence type="ECO:0000256" key="2">
    <source>
        <dbReference type="ARBA" id="ARBA00022475"/>
    </source>
</evidence>
<evidence type="ECO:0000256" key="4">
    <source>
        <dbReference type="ARBA" id="ARBA00022989"/>
    </source>
</evidence>
<evidence type="ECO:0000256" key="7">
    <source>
        <dbReference type="SAM" id="Phobius"/>
    </source>
</evidence>
<dbReference type="InterPro" id="IPR003838">
    <property type="entry name" value="ABC3_permease_C"/>
</dbReference>